<dbReference type="EMBL" id="JBCGBO010000003">
    <property type="protein sequence ID" value="KAK9214421.1"/>
    <property type="molecule type" value="Genomic_DNA"/>
</dbReference>
<evidence type="ECO:0000313" key="8">
    <source>
        <dbReference type="EMBL" id="KAK9214421.1"/>
    </source>
</evidence>
<comment type="caution">
    <text evidence="8">The sequence shown here is derived from an EMBL/GenBank/DDBJ whole genome shotgun (WGS) entry which is preliminary data.</text>
</comment>
<gene>
    <name evidence="8" type="ORF">WN944_006413</name>
</gene>
<feature type="transmembrane region" description="Helical" evidence="7">
    <location>
        <begin position="233"/>
        <end position="251"/>
    </location>
</feature>
<reference evidence="8 9" key="1">
    <citation type="submission" date="2024-05" db="EMBL/GenBank/DDBJ databases">
        <title>Haplotype-resolved chromosome-level genome assembly of Huyou (Citrus changshanensis).</title>
        <authorList>
            <person name="Miao C."/>
            <person name="Chen W."/>
            <person name="Wu Y."/>
            <person name="Wang L."/>
            <person name="Zhao S."/>
            <person name="Grierson D."/>
            <person name="Xu C."/>
            <person name="Chen K."/>
        </authorList>
    </citation>
    <scope>NUCLEOTIDE SEQUENCE [LARGE SCALE GENOMIC DNA]</scope>
    <source>
        <strain evidence="8">01-14</strain>
        <tissue evidence="8">Leaf</tissue>
    </source>
</reference>
<protein>
    <submittedName>
        <fullName evidence="8">Uncharacterized protein</fullName>
    </submittedName>
</protein>
<dbReference type="Proteomes" id="UP001428341">
    <property type="component" value="Unassembled WGS sequence"/>
</dbReference>
<evidence type="ECO:0000313" key="9">
    <source>
        <dbReference type="Proteomes" id="UP001428341"/>
    </source>
</evidence>
<name>A0AAP0MJ42_9ROSI</name>
<sequence length="304" mass="33588">MAQISLLMVFYRLLTKSCMCFGRPMKLPLLYLHGDAVIASITILSDARLRSNPNEYDHFNKKSQSLNLSSELKFLLLITTATSSTHGVISEPFVEAALFVSIWISDRDSRDAVASRSNELSSRLGRILAAIMGTNGDSVRKIPARHKGIVKMKKISVWQKGLVFQNKQMCFCWISESLLSSFKVHTSLACEGFSLFIYVSGESGGRLAEFAMAKESLTVARPQEVFKFLQLKLLAYLVLKNIMITAASGGVDVLGSAVGFAVFTIVLLSWALTFAIGGEHLFGSAWDKLVMYNVAERLGLIGWR</sequence>
<dbReference type="InterPro" id="IPR019379">
    <property type="entry name" value="Gamma_Secretase_Asp_P_PEN2"/>
</dbReference>
<evidence type="ECO:0000256" key="2">
    <source>
        <dbReference type="ARBA" id="ARBA00009607"/>
    </source>
</evidence>
<comment type="subcellular location">
    <subcellularLocation>
        <location evidence="1">Membrane</location>
        <topology evidence="1">Multi-pass membrane protein</topology>
    </subcellularLocation>
</comment>
<dbReference type="GO" id="GO:0007219">
    <property type="term" value="P:Notch signaling pathway"/>
    <property type="evidence" value="ECO:0007669"/>
    <property type="project" value="UniProtKB-KW"/>
</dbReference>
<evidence type="ECO:0000256" key="1">
    <source>
        <dbReference type="ARBA" id="ARBA00004141"/>
    </source>
</evidence>
<comment type="similarity">
    <text evidence="2">Belongs to the PEN-2 family.</text>
</comment>
<organism evidence="8 9">
    <name type="scientific">Citrus x changshan-huyou</name>
    <dbReference type="NCBI Taxonomy" id="2935761"/>
    <lineage>
        <taxon>Eukaryota</taxon>
        <taxon>Viridiplantae</taxon>
        <taxon>Streptophyta</taxon>
        <taxon>Embryophyta</taxon>
        <taxon>Tracheophyta</taxon>
        <taxon>Spermatophyta</taxon>
        <taxon>Magnoliopsida</taxon>
        <taxon>eudicotyledons</taxon>
        <taxon>Gunneridae</taxon>
        <taxon>Pentapetalae</taxon>
        <taxon>rosids</taxon>
        <taxon>malvids</taxon>
        <taxon>Sapindales</taxon>
        <taxon>Rutaceae</taxon>
        <taxon>Aurantioideae</taxon>
        <taxon>Citrus</taxon>
    </lineage>
</organism>
<evidence type="ECO:0000256" key="3">
    <source>
        <dbReference type="ARBA" id="ARBA00022692"/>
    </source>
</evidence>
<keyword evidence="5 7" id="KW-1133">Transmembrane helix</keyword>
<dbReference type="PANTHER" id="PTHR16318:SF0">
    <property type="entry name" value="GAMMA-SECRETASE SUBUNIT PEN-2"/>
    <property type="match status" value="1"/>
</dbReference>
<keyword evidence="3 7" id="KW-0812">Transmembrane</keyword>
<evidence type="ECO:0000256" key="7">
    <source>
        <dbReference type="SAM" id="Phobius"/>
    </source>
</evidence>
<dbReference type="AlphaFoldDB" id="A0AAP0MJ42"/>
<evidence type="ECO:0000256" key="6">
    <source>
        <dbReference type="ARBA" id="ARBA00023136"/>
    </source>
</evidence>
<keyword evidence="9" id="KW-1185">Reference proteome</keyword>
<keyword evidence="4" id="KW-0914">Notch signaling pathway</keyword>
<evidence type="ECO:0000256" key="4">
    <source>
        <dbReference type="ARBA" id="ARBA00022976"/>
    </source>
</evidence>
<proteinExistence type="inferred from homology"/>
<dbReference type="PANTHER" id="PTHR16318">
    <property type="entry name" value="GAMMA-SECRETASE SUBUNIT PEN-2"/>
    <property type="match status" value="1"/>
</dbReference>
<feature type="transmembrane region" description="Helical" evidence="7">
    <location>
        <begin position="257"/>
        <end position="278"/>
    </location>
</feature>
<evidence type="ECO:0000256" key="5">
    <source>
        <dbReference type="ARBA" id="ARBA00022989"/>
    </source>
</evidence>
<dbReference type="GO" id="GO:0070765">
    <property type="term" value="C:gamma-secretase complex"/>
    <property type="evidence" value="ECO:0007669"/>
    <property type="project" value="TreeGrafter"/>
</dbReference>
<keyword evidence="6 7" id="KW-0472">Membrane</keyword>
<dbReference type="Pfam" id="PF10251">
    <property type="entry name" value="PEN-2"/>
    <property type="match status" value="1"/>
</dbReference>
<accession>A0AAP0MJ42</accession>